<keyword evidence="2" id="KW-0408">Iron</keyword>
<dbReference type="InterPro" id="IPR007197">
    <property type="entry name" value="rSAM"/>
</dbReference>
<dbReference type="GO" id="GO:0046872">
    <property type="term" value="F:metal ion binding"/>
    <property type="evidence" value="ECO:0007669"/>
    <property type="project" value="UniProtKB-KW"/>
</dbReference>
<organism evidence="5 6">
    <name type="scientific">Tannerella sp. oral taxon BU063 isolate Cell 1/3</name>
    <dbReference type="NCBI Taxonomy" id="1411022"/>
    <lineage>
        <taxon>Bacteria</taxon>
        <taxon>Pseudomonadati</taxon>
        <taxon>Bacteroidota</taxon>
        <taxon>Bacteroidia</taxon>
        <taxon>Bacteroidales</taxon>
        <taxon>Tannerellaceae</taxon>
        <taxon>Tannerella</taxon>
    </lineage>
</organism>
<keyword evidence="1" id="KW-0479">Metal-binding</keyword>
<dbReference type="InterPro" id="IPR058240">
    <property type="entry name" value="rSAM_sf"/>
</dbReference>
<evidence type="ECO:0000256" key="3">
    <source>
        <dbReference type="ARBA" id="ARBA00023014"/>
    </source>
</evidence>
<dbReference type="SUPFAM" id="SSF102114">
    <property type="entry name" value="Radical SAM enzymes"/>
    <property type="match status" value="1"/>
</dbReference>
<evidence type="ECO:0000313" key="6">
    <source>
        <dbReference type="Proteomes" id="UP000034982"/>
    </source>
</evidence>
<evidence type="ECO:0000256" key="1">
    <source>
        <dbReference type="ARBA" id="ARBA00022723"/>
    </source>
</evidence>
<protein>
    <submittedName>
        <fullName evidence="5">Radical SAM protein</fullName>
    </submittedName>
</protein>
<dbReference type="PANTHER" id="PTHR43432">
    <property type="entry name" value="SLR0285 PROTEIN"/>
    <property type="match status" value="1"/>
</dbReference>
<dbReference type="PANTHER" id="PTHR43432:SF6">
    <property type="entry name" value="RADICAL SAM CORE DOMAIN-CONTAINING PROTEIN"/>
    <property type="match status" value="1"/>
</dbReference>
<dbReference type="GO" id="GO:0003824">
    <property type="term" value="F:catalytic activity"/>
    <property type="evidence" value="ECO:0007669"/>
    <property type="project" value="InterPro"/>
</dbReference>
<dbReference type="AlphaFoldDB" id="W2CWH4"/>
<keyword evidence="3" id="KW-0411">Iron-sulfur</keyword>
<reference evidence="5 6" key="1">
    <citation type="submission" date="2013-11" db="EMBL/GenBank/DDBJ databases">
        <title>Single cell genomics of uncultured Tannerella BU063 (oral taxon 286).</title>
        <authorList>
            <person name="Beall C.J."/>
            <person name="Campbell A.G."/>
            <person name="Griffen A.L."/>
            <person name="Podar M."/>
            <person name="Leys E.J."/>
        </authorList>
    </citation>
    <scope>NUCLEOTIDE SEQUENCE [LARGE SCALE GENOMIC DNA]</scope>
    <source>
        <strain evidence="5">Cell 1/3</strain>
    </source>
</reference>
<dbReference type="Pfam" id="PF04055">
    <property type="entry name" value="Radical_SAM"/>
    <property type="match status" value="1"/>
</dbReference>
<dbReference type="Proteomes" id="UP000034982">
    <property type="component" value="Unassembled WGS sequence"/>
</dbReference>
<feature type="domain" description="Radical SAM core" evidence="4">
    <location>
        <begin position="4"/>
        <end position="83"/>
    </location>
</feature>
<dbReference type="PATRIC" id="fig|1411022.3.peg.68"/>
<sequence length="197" mass="22995">LKDSDAEILICTKSDLVLRDLDLLRQMKKVTVSWSVNTLDETFRADMDKAVSIERRIAAMQKVYEAGIRTICFVSPIFPGITNFKAIFHEVKDICDLFWLENLNLRGGFKANIMGYIKSYYPHLFPLYEEIYLHKDRTYWKQLEQEAAKMAQEAQCKYVDNELPYERSPKGHPSIVNYLYHEEIRGSGNTGKRNVMQ</sequence>
<feature type="non-terminal residue" evidence="5">
    <location>
        <position position="1"/>
    </location>
</feature>
<accession>W2CWH4</accession>
<evidence type="ECO:0000259" key="4">
    <source>
        <dbReference type="Pfam" id="PF04055"/>
    </source>
</evidence>
<dbReference type="EMBL" id="AYYE01000343">
    <property type="protein sequence ID" value="ETK10787.1"/>
    <property type="molecule type" value="Genomic_DNA"/>
</dbReference>
<dbReference type="Gene3D" id="3.80.30.30">
    <property type="match status" value="1"/>
</dbReference>
<proteinExistence type="predicted"/>
<gene>
    <name evidence="5" type="ORF">T230_01655</name>
</gene>
<dbReference type="InterPro" id="IPR040086">
    <property type="entry name" value="MJ0683-like"/>
</dbReference>
<evidence type="ECO:0000256" key="2">
    <source>
        <dbReference type="ARBA" id="ARBA00023004"/>
    </source>
</evidence>
<name>W2CWH4_9BACT</name>
<evidence type="ECO:0000313" key="5">
    <source>
        <dbReference type="EMBL" id="ETK10787.1"/>
    </source>
</evidence>
<comment type="caution">
    <text evidence="5">The sequence shown here is derived from an EMBL/GenBank/DDBJ whole genome shotgun (WGS) entry which is preliminary data.</text>
</comment>
<dbReference type="GO" id="GO:0051536">
    <property type="term" value="F:iron-sulfur cluster binding"/>
    <property type="evidence" value="ECO:0007669"/>
    <property type="project" value="UniProtKB-KW"/>
</dbReference>